<dbReference type="CDD" id="cd00130">
    <property type="entry name" value="PAS"/>
    <property type="match status" value="1"/>
</dbReference>
<name>A0ABQ1FAV4_9SPHN</name>
<evidence type="ECO:0000256" key="6">
    <source>
        <dbReference type="ARBA" id="ARBA00022777"/>
    </source>
</evidence>
<dbReference type="Gene3D" id="3.30.450.20">
    <property type="entry name" value="PAS domain"/>
    <property type="match status" value="2"/>
</dbReference>
<dbReference type="PANTHER" id="PTHR41523:SF7">
    <property type="entry name" value="HISTIDINE KINASE"/>
    <property type="match status" value="1"/>
</dbReference>
<dbReference type="EMBL" id="BMID01000001">
    <property type="protein sequence ID" value="GGA04968.1"/>
    <property type="molecule type" value="Genomic_DNA"/>
</dbReference>
<keyword evidence="4" id="KW-0808">Transferase</keyword>
<evidence type="ECO:0000259" key="9">
    <source>
        <dbReference type="SMART" id="SM00911"/>
    </source>
</evidence>
<dbReference type="InterPro" id="IPR013656">
    <property type="entry name" value="PAS_4"/>
</dbReference>
<dbReference type="Pfam" id="PF08448">
    <property type="entry name" value="PAS_4"/>
    <property type="match status" value="2"/>
</dbReference>
<keyword evidence="6" id="KW-0418">Kinase</keyword>
<dbReference type="SUPFAM" id="SSF55874">
    <property type="entry name" value="ATPase domain of HSP90 chaperone/DNA topoisomerase II/histidine kinase"/>
    <property type="match status" value="1"/>
</dbReference>
<comment type="caution">
    <text evidence="10">The sequence shown here is derived from an EMBL/GenBank/DDBJ whole genome shotgun (WGS) entry which is preliminary data.</text>
</comment>
<dbReference type="Proteomes" id="UP000603317">
    <property type="component" value="Unassembled WGS sequence"/>
</dbReference>
<dbReference type="PANTHER" id="PTHR41523">
    <property type="entry name" value="TWO-COMPONENT SYSTEM SENSOR PROTEIN"/>
    <property type="match status" value="1"/>
</dbReference>
<feature type="domain" description="PAS" evidence="8">
    <location>
        <begin position="3"/>
        <end position="71"/>
    </location>
</feature>
<evidence type="ECO:0000259" key="8">
    <source>
        <dbReference type="SMART" id="SM00091"/>
    </source>
</evidence>
<comment type="catalytic activity">
    <reaction evidence="1">
        <text>ATP + protein L-histidine = ADP + protein N-phospho-L-histidine.</text>
        <dbReference type="EC" id="2.7.13.3"/>
    </reaction>
</comment>
<gene>
    <name evidence="10" type="ORF">GCM10010923_13180</name>
</gene>
<dbReference type="InterPro" id="IPR011102">
    <property type="entry name" value="Sig_transdc_His_kinase_HWE"/>
</dbReference>
<evidence type="ECO:0000313" key="11">
    <source>
        <dbReference type="Proteomes" id="UP000603317"/>
    </source>
</evidence>
<dbReference type="InterPro" id="IPR000014">
    <property type="entry name" value="PAS"/>
</dbReference>
<accession>A0ABQ1FAV4</accession>
<keyword evidence="3" id="KW-0597">Phosphoprotein</keyword>
<dbReference type="InterPro" id="IPR035965">
    <property type="entry name" value="PAS-like_dom_sf"/>
</dbReference>
<evidence type="ECO:0000256" key="2">
    <source>
        <dbReference type="ARBA" id="ARBA00012438"/>
    </source>
</evidence>
<dbReference type="SMART" id="SM00911">
    <property type="entry name" value="HWE_HK"/>
    <property type="match status" value="1"/>
</dbReference>
<dbReference type="EC" id="2.7.13.3" evidence="2"/>
<evidence type="ECO:0000313" key="10">
    <source>
        <dbReference type="EMBL" id="GGA04968.1"/>
    </source>
</evidence>
<dbReference type="InterPro" id="IPR036890">
    <property type="entry name" value="HATPase_C_sf"/>
</dbReference>
<feature type="domain" description="PAS" evidence="8">
    <location>
        <begin position="155"/>
        <end position="220"/>
    </location>
</feature>
<evidence type="ECO:0000256" key="7">
    <source>
        <dbReference type="ARBA" id="ARBA00022840"/>
    </source>
</evidence>
<proteinExistence type="predicted"/>
<protein>
    <recommendedName>
        <fullName evidence="2">histidine kinase</fullName>
        <ecNumber evidence="2">2.7.13.3</ecNumber>
    </recommendedName>
</protein>
<keyword evidence="11" id="KW-1185">Reference proteome</keyword>
<reference evidence="11" key="1">
    <citation type="journal article" date="2019" name="Int. J. Syst. Evol. Microbiol.">
        <title>The Global Catalogue of Microorganisms (GCM) 10K type strain sequencing project: providing services to taxonomists for standard genome sequencing and annotation.</title>
        <authorList>
            <consortium name="The Broad Institute Genomics Platform"/>
            <consortium name="The Broad Institute Genome Sequencing Center for Infectious Disease"/>
            <person name="Wu L."/>
            <person name="Ma J."/>
        </authorList>
    </citation>
    <scope>NUCLEOTIDE SEQUENCE [LARGE SCALE GENOMIC DNA]</scope>
    <source>
        <strain evidence="11">CGMCC 1.15297</strain>
    </source>
</reference>
<dbReference type="Gene3D" id="3.30.565.10">
    <property type="entry name" value="Histidine kinase-like ATPase, C-terminal domain"/>
    <property type="match status" value="1"/>
</dbReference>
<organism evidence="10 11">
    <name type="scientific">Blastomonas marina</name>
    <dbReference type="NCBI Taxonomy" id="1867408"/>
    <lineage>
        <taxon>Bacteria</taxon>
        <taxon>Pseudomonadati</taxon>
        <taxon>Pseudomonadota</taxon>
        <taxon>Alphaproteobacteria</taxon>
        <taxon>Sphingomonadales</taxon>
        <taxon>Sphingomonadaceae</taxon>
        <taxon>Blastomonas</taxon>
    </lineage>
</organism>
<dbReference type="SMART" id="SM00091">
    <property type="entry name" value="PAS"/>
    <property type="match status" value="2"/>
</dbReference>
<keyword evidence="7" id="KW-0067">ATP-binding</keyword>
<sequence>MTIDFESLLAHSPNPYVVLAPDLKIVWANHAYLRVTMRELDDIAGLSMFEAFPSEGESYRQLKDSFDRVLATGEPDEIAHIRYDIPNRDGSTETHFWSATHTPILDAGGAVELILQHTVNVTELKELRRLRDSTGVLERARTVEERYQGAAAERERLRNLLEQAPGFVAILTGPEHRFAMANAAYRDLVGNRELIGLTVAEALPEVIEQGFVETLDRVHSEQEPYFGRREPVSFIDQLDGKSHDAFLEFIFQPIFEPSGQVAGVFVQGHNVTEEVEAEERQRILINELNHRVKNTLAVVQGLARQSFRSDDRNPGLQAFFARLATLAGAHNMLTESNWASADISDIVVKSLAASVGSETERVSLDGPQITLDPQAAVALAMVVHELATNALKYGALSSSTGRISISWDEVEQDENRMLQFDWHESGGPSVEKPEQTGFGTRLIGRGLGGRRDHGSIDYNSEGLHCSIEAEI</sequence>
<dbReference type="Pfam" id="PF07536">
    <property type="entry name" value="HWE_HK"/>
    <property type="match status" value="1"/>
</dbReference>
<dbReference type="NCBIfam" id="TIGR00229">
    <property type="entry name" value="sensory_box"/>
    <property type="match status" value="1"/>
</dbReference>
<dbReference type="RefSeq" id="WP_188641945.1">
    <property type="nucleotide sequence ID" value="NZ_BMID01000001.1"/>
</dbReference>
<feature type="domain" description="Signal transduction histidine kinase HWE region" evidence="9">
    <location>
        <begin position="287"/>
        <end position="368"/>
    </location>
</feature>
<evidence type="ECO:0000256" key="1">
    <source>
        <dbReference type="ARBA" id="ARBA00000085"/>
    </source>
</evidence>
<dbReference type="SUPFAM" id="SSF55785">
    <property type="entry name" value="PYP-like sensor domain (PAS domain)"/>
    <property type="match status" value="2"/>
</dbReference>
<evidence type="ECO:0000256" key="5">
    <source>
        <dbReference type="ARBA" id="ARBA00022741"/>
    </source>
</evidence>
<evidence type="ECO:0000256" key="4">
    <source>
        <dbReference type="ARBA" id="ARBA00022679"/>
    </source>
</evidence>
<evidence type="ECO:0000256" key="3">
    <source>
        <dbReference type="ARBA" id="ARBA00022553"/>
    </source>
</evidence>
<keyword evidence="5" id="KW-0547">Nucleotide-binding</keyword>